<dbReference type="KEGG" id="hyf:DTO96_100771"/>
<dbReference type="RefSeq" id="WP_114562292.1">
    <property type="nucleotide sequence ID" value="NZ_CP031124.1"/>
</dbReference>
<evidence type="ECO:0000313" key="2">
    <source>
        <dbReference type="EMBL" id="AXF85052.1"/>
    </source>
</evidence>
<dbReference type="InterPro" id="IPR010653">
    <property type="entry name" value="NlpB/DapX"/>
</dbReference>
<dbReference type="AlphaFoldDB" id="A0A345D9L4"/>
<gene>
    <name evidence="2" type="primary">bamC</name>
    <name evidence="2" type="ORF">DTO96_100771</name>
</gene>
<evidence type="ECO:0000313" key="3">
    <source>
        <dbReference type="Proteomes" id="UP000252182"/>
    </source>
</evidence>
<reference evidence="3" key="1">
    <citation type="submission" date="2018-07" db="EMBL/GenBank/DDBJ databases">
        <authorList>
            <person name="Kim H."/>
        </authorList>
    </citation>
    <scope>NUCLEOTIDE SEQUENCE [LARGE SCALE GENOMIC DNA]</scope>
    <source>
        <strain evidence="3">F02</strain>
    </source>
</reference>
<keyword evidence="1" id="KW-0732">Signal</keyword>
<evidence type="ECO:0000256" key="1">
    <source>
        <dbReference type="SAM" id="SignalP"/>
    </source>
</evidence>
<dbReference type="OrthoDB" id="5291099at2"/>
<feature type="chain" id="PRO_5016938887" evidence="1">
    <location>
        <begin position="26"/>
        <end position="353"/>
    </location>
</feature>
<dbReference type="EMBL" id="CP031124">
    <property type="protein sequence ID" value="AXF85052.1"/>
    <property type="molecule type" value="Genomic_DNA"/>
</dbReference>
<protein>
    <submittedName>
        <fullName evidence="2">Outer membrane protein assembly factor BamC</fullName>
    </submittedName>
</protein>
<organism evidence="2 3">
    <name type="scientific">Ephemeroptericola cinctiostellae</name>
    <dbReference type="NCBI Taxonomy" id="2268024"/>
    <lineage>
        <taxon>Bacteria</taxon>
        <taxon>Pseudomonadati</taxon>
        <taxon>Pseudomonadota</taxon>
        <taxon>Betaproteobacteria</taxon>
        <taxon>Burkholderiales</taxon>
        <taxon>Burkholderiaceae</taxon>
        <taxon>Ephemeroptericola</taxon>
    </lineage>
</organism>
<accession>A0A345D9L4</accession>
<feature type="signal peptide" evidence="1">
    <location>
        <begin position="1"/>
        <end position="25"/>
    </location>
</feature>
<sequence>MQLKKISYTLGLAATLILSACGSLGSVSSGSKIDYRSQVKGSPLEVPPGLSDYDKSKQYNLEGDGVRFSSINQDPTAQTPTTQLLVTAKDMTIEKAGETRWLVIKRPAEQVWPVLQEFWEDNGFTIRSNSPKLGVIETDWAENRASLPQTGLRKVLGKALDTLYDTGTRDMFKTRVERTSDGVEVYISHRGMEEVYTSSSKESTMWQPRAADPQLEAEFLRRLMVKLGTSEKEAQTVLANSVNNSKGATISGDTLVVADTIENAWRRVGLSLDRAGLSVVDRDYSSRTYIVTPSPDDRGLFRKSFGKLNETYQVKFKSLNSNQTQVAFFDKNGAPVDDKGVQKVLKTLQNSLK</sequence>
<dbReference type="InterPro" id="IPR042268">
    <property type="entry name" value="BamC_C"/>
</dbReference>
<proteinExistence type="predicted"/>
<name>A0A345D9L4_9BURK</name>
<dbReference type="PROSITE" id="PS51257">
    <property type="entry name" value="PROKAR_LIPOPROTEIN"/>
    <property type="match status" value="1"/>
</dbReference>
<keyword evidence="3" id="KW-1185">Reference proteome</keyword>
<dbReference type="Gene3D" id="3.30.310.170">
    <property type="entry name" value="Outer membrane protein assembly factor BamC"/>
    <property type="match status" value="1"/>
</dbReference>
<dbReference type="Pfam" id="PF06804">
    <property type="entry name" value="Lipoprotein_18"/>
    <property type="match status" value="1"/>
</dbReference>
<dbReference type="Proteomes" id="UP000252182">
    <property type="component" value="Chromosome"/>
</dbReference>